<evidence type="ECO:0000313" key="2">
    <source>
        <dbReference type="EMBL" id="KAG2223678.1"/>
    </source>
</evidence>
<dbReference type="Proteomes" id="UP000646827">
    <property type="component" value="Unassembled WGS sequence"/>
</dbReference>
<keyword evidence="3" id="KW-1185">Reference proteome</keyword>
<feature type="compositionally biased region" description="Low complexity" evidence="1">
    <location>
        <begin position="388"/>
        <end position="426"/>
    </location>
</feature>
<organism evidence="2 3">
    <name type="scientific">Circinella minor</name>
    <dbReference type="NCBI Taxonomy" id="1195481"/>
    <lineage>
        <taxon>Eukaryota</taxon>
        <taxon>Fungi</taxon>
        <taxon>Fungi incertae sedis</taxon>
        <taxon>Mucoromycota</taxon>
        <taxon>Mucoromycotina</taxon>
        <taxon>Mucoromycetes</taxon>
        <taxon>Mucorales</taxon>
        <taxon>Lichtheimiaceae</taxon>
        <taxon>Circinella</taxon>
    </lineage>
</organism>
<evidence type="ECO:0000256" key="1">
    <source>
        <dbReference type="SAM" id="MobiDB-lite"/>
    </source>
</evidence>
<feature type="region of interest" description="Disordered" evidence="1">
    <location>
        <begin position="54"/>
        <end position="82"/>
    </location>
</feature>
<feature type="compositionally biased region" description="Basic residues" evidence="1">
    <location>
        <begin position="544"/>
        <end position="554"/>
    </location>
</feature>
<protein>
    <submittedName>
        <fullName evidence="2">Uncharacterized protein</fullName>
    </submittedName>
</protein>
<comment type="caution">
    <text evidence="2">The sequence shown here is derived from an EMBL/GenBank/DDBJ whole genome shotgun (WGS) entry which is preliminary data.</text>
</comment>
<dbReference type="OrthoDB" id="2282384at2759"/>
<feature type="compositionally biased region" description="Polar residues" evidence="1">
    <location>
        <begin position="504"/>
        <end position="518"/>
    </location>
</feature>
<feature type="compositionally biased region" description="Low complexity" evidence="1">
    <location>
        <begin position="266"/>
        <end position="294"/>
    </location>
</feature>
<feature type="region of interest" description="Disordered" evidence="1">
    <location>
        <begin position="597"/>
        <end position="641"/>
    </location>
</feature>
<feature type="compositionally biased region" description="Low complexity" evidence="1">
    <location>
        <begin position="569"/>
        <end position="585"/>
    </location>
</feature>
<evidence type="ECO:0000313" key="3">
    <source>
        <dbReference type="Proteomes" id="UP000646827"/>
    </source>
</evidence>
<feature type="compositionally biased region" description="Low complexity" evidence="1">
    <location>
        <begin position="531"/>
        <end position="543"/>
    </location>
</feature>
<reference evidence="2 3" key="1">
    <citation type="submission" date="2020-12" db="EMBL/GenBank/DDBJ databases">
        <title>Metabolic potential, ecology and presence of endohyphal bacteria is reflected in genomic diversity of Mucoromycotina.</title>
        <authorList>
            <person name="Muszewska A."/>
            <person name="Okrasinska A."/>
            <person name="Steczkiewicz K."/>
            <person name="Drgas O."/>
            <person name="Orlowska M."/>
            <person name="Perlinska-Lenart U."/>
            <person name="Aleksandrzak-Piekarczyk T."/>
            <person name="Szatraj K."/>
            <person name="Zielenkiewicz U."/>
            <person name="Pilsyk S."/>
            <person name="Malc E."/>
            <person name="Mieczkowski P."/>
            <person name="Kruszewska J.S."/>
            <person name="Biernat P."/>
            <person name="Pawlowska J."/>
        </authorList>
    </citation>
    <scope>NUCLEOTIDE SEQUENCE [LARGE SCALE GENOMIC DNA]</scope>
    <source>
        <strain evidence="2 3">CBS 142.35</strain>
    </source>
</reference>
<accession>A0A8H7S8Z9</accession>
<dbReference type="EMBL" id="JAEPRB010000056">
    <property type="protein sequence ID" value="KAG2223678.1"/>
    <property type="molecule type" value="Genomic_DNA"/>
</dbReference>
<feature type="compositionally biased region" description="Low complexity" evidence="1">
    <location>
        <begin position="348"/>
        <end position="364"/>
    </location>
</feature>
<feature type="compositionally biased region" description="Basic and acidic residues" evidence="1">
    <location>
        <begin position="64"/>
        <end position="77"/>
    </location>
</feature>
<name>A0A8H7S8Z9_9FUNG</name>
<feature type="region of interest" description="Disordered" evidence="1">
    <location>
        <begin position="263"/>
        <end position="297"/>
    </location>
</feature>
<feature type="region of interest" description="Disordered" evidence="1">
    <location>
        <begin position="342"/>
        <end position="441"/>
    </location>
</feature>
<gene>
    <name evidence="2" type="ORF">INT45_007256</name>
</gene>
<feature type="region of interest" description="Disordered" evidence="1">
    <location>
        <begin position="490"/>
        <end position="585"/>
    </location>
</feature>
<feature type="compositionally biased region" description="Low complexity" evidence="1">
    <location>
        <begin position="455"/>
        <end position="470"/>
    </location>
</feature>
<dbReference type="AlphaFoldDB" id="A0A8H7S8Z9"/>
<sequence length="641" mass="71623">MKLQVILLGEYHSSPLCIYQQQQYDNRHQHHELFYFSIEELDALLTIDADQHQYDNNDNGSKQKHQDDMDIDTHCHGDTATNNHGNSNNVWAQLEKLPVQPSHFLVSACGRRTFIMSDIVIQIARYRNLLALAELCQLGWAEIMAGVVAAPLLTSLGVVAAVPARLIHHPVSVHHVTDFHTWFTAKKQQEQQKQPCYLFHNNINNATATNTMHSTSNITTSTASNSNNNINNNSNNRDLHREEQRLSSFMQKLSHHPLWQGVVAHNNSSNSDNNSRDTGNNNVNGNSGVINNGNGKQGSINNDMWIRFASWFGDYHKQLPPSLLATFKTRRQQQAIIASRQRRLAMESSSTNNHNTNISSTSSTKVIKKRRSNNNTALVRQQDIVMESSSVTSTTSNTSSSTCASTMTNSSGSNGSNSMTTSTCSSRGNSPPSHPPIRLGSPLRHEIRSIKRWTSPPSSSPQYPQQYLPPRTIRNCRSVTELHRPVPFKAHQSNLKLPPPWPVQTATTSPSEKSNNSFVEIHHHHHHHHQQQQQQHSQSTHSRPSSHYHHHQQPRKWSSLQELRHRGSLDSTSSSGSSISGGEVPSNLDLLATQATQRQPILSSSSSTHTSPSPPPRHQSIKLPSPSEMLSRRHPPPSGIV</sequence>
<proteinExistence type="predicted"/>
<feature type="region of interest" description="Disordered" evidence="1">
    <location>
        <begin position="452"/>
        <end position="471"/>
    </location>
</feature>
<feature type="region of interest" description="Disordered" evidence="1">
    <location>
        <begin position="217"/>
        <end position="236"/>
    </location>
</feature>